<dbReference type="STRING" id="74873.A0A084VAQ9"/>
<gene>
    <name evidence="2" type="ORF">ZHAS_00000874</name>
</gene>
<dbReference type="EMBL" id="KE524190">
    <property type="protein sequence ID" value="KFB35053.1"/>
    <property type="molecule type" value="Genomic_DNA"/>
</dbReference>
<dbReference type="AlphaFoldDB" id="A0A084VAQ9"/>
<evidence type="ECO:0000256" key="1">
    <source>
        <dbReference type="SAM" id="MobiDB-lite"/>
    </source>
</evidence>
<evidence type="ECO:0000313" key="4">
    <source>
        <dbReference type="Proteomes" id="UP000030765"/>
    </source>
</evidence>
<dbReference type="OMA" id="PIDMDTS"/>
<organism evidence="3 4">
    <name type="scientific">Anopheles sinensis</name>
    <name type="common">Mosquito</name>
    <dbReference type="NCBI Taxonomy" id="74873"/>
    <lineage>
        <taxon>Eukaryota</taxon>
        <taxon>Metazoa</taxon>
        <taxon>Ecdysozoa</taxon>
        <taxon>Arthropoda</taxon>
        <taxon>Hexapoda</taxon>
        <taxon>Insecta</taxon>
        <taxon>Pterygota</taxon>
        <taxon>Neoptera</taxon>
        <taxon>Endopterygota</taxon>
        <taxon>Diptera</taxon>
        <taxon>Nematocera</taxon>
        <taxon>Culicoidea</taxon>
        <taxon>Culicidae</taxon>
        <taxon>Anophelinae</taxon>
        <taxon>Anopheles</taxon>
    </lineage>
</organism>
<dbReference type="EMBL" id="ATLV01004137">
    <property type="status" value="NOT_ANNOTATED_CDS"/>
    <property type="molecule type" value="Genomic_DNA"/>
</dbReference>
<dbReference type="OrthoDB" id="8010101at2759"/>
<dbReference type="EnsemblMetazoa" id="ASIC000874-RA">
    <property type="protein sequence ID" value="ASIC000874-PA"/>
    <property type="gene ID" value="ASIC000874"/>
</dbReference>
<reference evidence="2 4" key="1">
    <citation type="journal article" date="2014" name="BMC Genomics">
        <title>Genome sequence of Anopheles sinensis provides insight into genetics basis of mosquito competence for malaria parasites.</title>
        <authorList>
            <person name="Zhou D."/>
            <person name="Zhang D."/>
            <person name="Ding G."/>
            <person name="Shi L."/>
            <person name="Hou Q."/>
            <person name="Ye Y."/>
            <person name="Xu Y."/>
            <person name="Zhou H."/>
            <person name="Xiong C."/>
            <person name="Li S."/>
            <person name="Yu J."/>
            <person name="Hong S."/>
            <person name="Yu X."/>
            <person name="Zou P."/>
            <person name="Chen C."/>
            <person name="Chang X."/>
            <person name="Wang W."/>
            <person name="Lv Y."/>
            <person name="Sun Y."/>
            <person name="Ma L."/>
            <person name="Shen B."/>
            <person name="Zhu C."/>
        </authorList>
    </citation>
    <scope>NUCLEOTIDE SEQUENCE [LARGE SCALE GENOMIC DNA]</scope>
</reference>
<feature type="compositionally biased region" description="Polar residues" evidence="1">
    <location>
        <begin position="1"/>
        <end position="15"/>
    </location>
</feature>
<evidence type="ECO:0000313" key="2">
    <source>
        <dbReference type="EMBL" id="KFB35053.1"/>
    </source>
</evidence>
<reference evidence="3" key="2">
    <citation type="submission" date="2020-05" db="UniProtKB">
        <authorList>
            <consortium name="EnsemblMetazoa"/>
        </authorList>
    </citation>
    <scope>IDENTIFICATION</scope>
</reference>
<evidence type="ECO:0000313" key="3">
    <source>
        <dbReference type="EnsemblMetazoa" id="ASIC000874-PA"/>
    </source>
</evidence>
<dbReference type="Proteomes" id="UP000030765">
    <property type="component" value="Unassembled WGS sequence"/>
</dbReference>
<dbReference type="VEuPathDB" id="VectorBase:ASIC000874"/>
<sequence length="190" mass="20883">MSEVKTSSRIATSVTSEKELGSSSEEDGYLSPYNGSEDGSVPFDGADDGSLMDELPPFSAFTLSPSARSLSPIELESFESSAHSTPNARREYIGCSTPVYNTPPAMPHHDDIRKPTEGFISLDEIHARIGLTPPDVNGSRSRLNLETIFEGVFLETPPKKEFQSKGNLLRRSIKNRALQYEKSEEKENIA</sequence>
<accession>A0A084VAQ9</accession>
<protein>
    <submittedName>
        <fullName evidence="2 3">Uncharacterized protein</fullName>
    </submittedName>
</protein>
<name>A0A084VAQ9_ANOSI</name>
<dbReference type="VEuPathDB" id="VectorBase:ASIS013962"/>
<feature type="region of interest" description="Disordered" evidence="1">
    <location>
        <begin position="1"/>
        <end position="58"/>
    </location>
</feature>
<proteinExistence type="predicted"/>
<keyword evidence="4" id="KW-1185">Reference proteome</keyword>